<evidence type="ECO:0000313" key="11">
    <source>
        <dbReference type="EMBL" id="OKA17438.1"/>
    </source>
</evidence>
<dbReference type="HAMAP" id="MF_00476">
    <property type="entry name" value="NikR"/>
    <property type="match status" value="1"/>
</dbReference>
<dbReference type="Pfam" id="PF01402">
    <property type="entry name" value="RHH_1"/>
    <property type="match status" value="1"/>
</dbReference>
<feature type="binding site" evidence="8">
    <location>
        <position position="95"/>
    </location>
    <ligand>
        <name>Ni(2+)</name>
        <dbReference type="ChEBI" id="CHEBI:49786"/>
    </ligand>
</feature>
<feature type="binding site" evidence="8">
    <location>
        <position position="87"/>
    </location>
    <ligand>
        <name>Ni(2+)</name>
        <dbReference type="ChEBI" id="CHEBI:49786"/>
    </ligand>
</feature>
<feature type="domain" description="Transcription factor NikR nickel binding C-terminal" evidence="10">
    <location>
        <begin position="53"/>
        <end position="128"/>
    </location>
</feature>
<dbReference type="RefSeq" id="WP_060691795.1">
    <property type="nucleotide sequence ID" value="NZ_CP012676.1"/>
</dbReference>
<dbReference type="Gene3D" id="1.10.1220.10">
    <property type="entry name" value="Met repressor-like"/>
    <property type="match status" value="1"/>
</dbReference>
<dbReference type="NCBIfam" id="TIGR02793">
    <property type="entry name" value="nikR"/>
    <property type="match status" value="1"/>
</dbReference>
<dbReference type="EMBL" id="MPJC01000032">
    <property type="protein sequence ID" value="OKA17438.1"/>
    <property type="molecule type" value="Genomic_DNA"/>
</dbReference>
<dbReference type="InterPro" id="IPR010985">
    <property type="entry name" value="Ribbon_hlx_hlx"/>
</dbReference>
<dbReference type="InterPro" id="IPR002145">
    <property type="entry name" value="CopG"/>
</dbReference>
<comment type="function">
    <text evidence="7">Transcriptional repressor of the nikABCDE operon. Is active in the presence of excessive concentrations of intracellular nickel.</text>
</comment>
<dbReference type="InterPro" id="IPR014864">
    <property type="entry name" value="TF_NikR_Ni-bd_C"/>
</dbReference>
<dbReference type="KEGG" id="ppsy:AOC04_06835"/>
<accession>A0A1Q4KBL2</accession>
<dbReference type="CDD" id="cd22231">
    <property type="entry name" value="RHH_NikR_HicB-like"/>
    <property type="match status" value="1"/>
</dbReference>
<keyword evidence="2 8" id="KW-0533">Nickel</keyword>
<dbReference type="InterPro" id="IPR045865">
    <property type="entry name" value="ACT-like_dom_sf"/>
</dbReference>
<proteinExistence type="inferred from homology"/>
<dbReference type="NCBIfam" id="NF003381">
    <property type="entry name" value="PRK04460.1"/>
    <property type="match status" value="1"/>
</dbReference>
<dbReference type="GO" id="GO:0003677">
    <property type="term" value="F:DNA binding"/>
    <property type="evidence" value="ECO:0007669"/>
    <property type="project" value="UniProtKB-KW"/>
</dbReference>
<dbReference type="OrthoDB" id="9806294at2"/>
<comment type="function">
    <text evidence="8">Transcriptional regulator.</text>
</comment>
<gene>
    <name evidence="11" type="ORF">BOH73_23005</name>
    <name evidence="12" type="ORF">BOH74_00885</name>
</gene>
<keyword evidence="4 8" id="KW-0805">Transcription regulation</keyword>
<dbReference type="InterPro" id="IPR013321">
    <property type="entry name" value="Arc_rbn_hlx_hlx"/>
</dbReference>
<name>A0A0M3UDH9_9PSED</name>
<evidence type="ECO:0000256" key="8">
    <source>
        <dbReference type="HAMAP-Rule" id="MF_00476"/>
    </source>
</evidence>
<keyword evidence="5 8" id="KW-0238">DNA-binding</keyword>
<evidence type="ECO:0000256" key="1">
    <source>
        <dbReference type="ARBA" id="ARBA00008478"/>
    </source>
</evidence>
<comment type="cofactor">
    <cofactor evidence="8">
        <name>Ni(2+)</name>
        <dbReference type="ChEBI" id="CHEBI:49786"/>
    </cofactor>
    <text evidence="8">Binds 1 nickel ion per subunit.</text>
</comment>
<evidence type="ECO:0000259" key="10">
    <source>
        <dbReference type="Pfam" id="PF08753"/>
    </source>
</evidence>
<feature type="binding site" evidence="8">
    <location>
        <position position="76"/>
    </location>
    <ligand>
        <name>Ni(2+)</name>
        <dbReference type="ChEBI" id="CHEBI:49786"/>
    </ligand>
</feature>
<dbReference type="Proteomes" id="UP000186677">
    <property type="component" value="Unassembled WGS sequence"/>
</dbReference>
<dbReference type="PANTHER" id="PTHR34719:SF2">
    <property type="entry name" value="NICKEL-RESPONSIVE REGULATOR"/>
    <property type="match status" value="1"/>
</dbReference>
<evidence type="ECO:0000259" key="9">
    <source>
        <dbReference type="Pfam" id="PF01402"/>
    </source>
</evidence>
<evidence type="ECO:0000313" key="14">
    <source>
        <dbReference type="Proteomes" id="UP000186677"/>
    </source>
</evidence>
<reference evidence="12 13" key="1">
    <citation type="submission" date="2016-11" db="EMBL/GenBank/DDBJ databases">
        <title>Draft genome of Pseudomonas versuta A4R1.12.</title>
        <authorList>
            <person name="See-Too W.-S."/>
        </authorList>
    </citation>
    <scope>NUCLEOTIDE SEQUENCE [LARGE SCALE GENOMIC DNA]</scope>
    <source>
        <strain evidence="12 13">A4R1.12</strain>
    </source>
</reference>
<dbReference type="SUPFAM" id="SSF47598">
    <property type="entry name" value="Ribbon-helix-helix"/>
    <property type="match status" value="1"/>
</dbReference>
<evidence type="ECO:0000313" key="13">
    <source>
        <dbReference type="Proteomes" id="UP000185990"/>
    </source>
</evidence>
<dbReference type="InterPro" id="IPR027271">
    <property type="entry name" value="Acetolactate_synth/TF_NikR_C"/>
</dbReference>
<feature type="binding site" evidence="8">
    <location>
        <position position="89"/>
    </location>
    <ligand>
        <name>Ni(2+)</name>
        <dbReference type="ChEBI" id="CHEBI:49786"/>
    </ligand>
</feature>
<reference evidence="11 14" key="2">
    <citation type="submission" date="2016-11" db="EMBL/GenBank/DDBJ databases">
        <title>Draft genome of Pseudomonas versuta A4R1.5.</title>
        <authorList>
            <person name="See-Too W.-S."/>
        </authorList>
    </citation>
    <scope>NUCLEOTIDE SEQUENCE [LARGE SCALE GENOMIC DNA]</scope>
    <source>
        <strain evidence="11 14">A4R1.5</strain>
    </source>
</reference>
<dbReference type="InterPro" id="IPR014160">
    <property type="entry name" value="Nickel_NikR_proteobac"/>
</dbReference>
<dbReference type="SUPFAM" id="SSF55021">
    <property type="entry name" value="ACT-like"/>
    <property type="match status" value="1"/>
</dbReference>
<evidence type="ECO:0000313" key="12">
    <source>
        <dbReference type="EMBL" id="OKA29135.1"/>
    </source>
</evidence>
<comment type="caution">
    <text evidence="12">The sequence shown here is derived from an EMBL/GenBank/DDBJ whole genome shotgun (WGS) entry which is preliminary data.</text>
</comment>
<evidence type="ECO:0000256" key="6">
    <source>
        <dbReference type="ARBA" id="ARBA00023163"/>
    </source>
</evidence>
<organism evidence="12 13">
    <name type="scientific">Pseudomonas versuta</name>
    <dbReference type="NCBI Taxonomy" id="1788301"/>
    <lineage>
        <taxon>Bacteria</taxon>
        <taxon>Pseudomonadati</taxon>
        <taxon>Pseudomonadota</taxon>
        <taxon>Gammaproteobacteria</taxon>
        <taxon>Pseudomonadales</taxon>
        <taxon>Pseudomonadaceae</taxon>
        <taxon>Pseudomonas</taxon>
    </lineage>
</organism>
<dbReference type="Proteomes" id="UP000185990">
    <property type="component" value="Unassembled WGS sequence"/>
</dbReference>
<keyword evidence="6 8" id="KW-0804">Transcription</keyword>
<dbReference type="AlphaFoldDB" id="A0A0M3UDH9"/>
<keyword evidence="3 8" id="KW-0479">Metal-binding</keyword>
<comment type="similarity">
    <text evidence="1 8">Belongs to the transcriptional regulatory CopG/NikR family.</text>
</comment>
<sequence length="139" mass="15415">MQRVTITLDDALLTAIDQRVGTHGYQGRSEAIRDLLRAGLLEPQNCNPQDPCVATLSYVYDHGTRELSKRLNTAFHEHHDLTLSTLHVHLDQGKCMEVSVLKGSIAEVSELTRHIMAERGVRHGNAQIIPLGEIEGDQA</sequence>
<dbReference type="PANTHER" id="PTHR34719">
    <property type="entry name" value="NICKEL-RESPONSIVE REGULATOR"/>
    <property type="match status" value="1"/>
</dbReference>
<dbReference type="NCBIfam" id="NF002815">
    <property type="entry name" value="PRK02967.1"/>
    <property type="match status" value="1"/>
</dbReference>
<evidence type="ECO:0000256" key="7">
    <source>
        <dbReference type="ARBA" id="ARBA00024723"/>
    </source>
</evidence>
<dbReference type="GO" id="GO:0010045">
    <property type="term" value="P:response to nickel cation"/>
    <property type="evidence" value="ECO:0007669"/>
    <property type="project" value="InterPro"/>
</dbReference>
<evidence type="ECO:0000256" key="2">
    <source>
        <dbReference type="ARBA" id="ARBA00022596"/>
    </source>
</evidence>
<feature type="domain" description="Ribbon-helix-helix protein CopG" evidence="9">
    <location>
        <begin position="3"/>
        <end position="40"/>
    </location>
</feature>
<evidence type="ECO:0000256" key="4">
    <source>
        <dbReference type="ARBA" id="ARBA00023015"/>
    </source>
</evidence>
<keyword evidence="14" id="KW-1185">Reference proteome</keyword>
<dbReference type="GO" id="GO:0016151">
    <property type="term" value="F:nickel cation binding"/>
    <property type="evidence" value="ECO:0007669"/>
    <property type="project" value="UniProtKB-UniRule"/>
</dbReference>
<dbReference type="EMBL" id="MPJD01000002">
    <property type="protein sequence ID" value="OKA29135.1"/>
    <property type="molecule type" value="Genomic_DNA"/>
</dbReference>
<dbReference type="InterPro" id="IPR022988">
    <property type="entry name" value="Ni_resp_reg_NikR"/>
</dbReference>
<evidence type="ECO:0000256" key="5">
    <source>
        <dbReference type="ARBA" id="ARBA00023125"/>
    </source>
</evidence>
<evidence type="ECO:0000256" key="3">
    <source>
        <dbReference type="ARBA" id="ARBA00022723"/>
    </source>
</evidence>
<protein>
    <recommendedName>
        <fullName evidence="8">Putative nickel-responsive regulator</fullName>
    </recommendedName>
</protein>
<dbReference type="InterPro" id="IPR050192">
    <property type="entry name" value="CopG/NikR_regulator"/>
</dbReference>
<accession>A0A0M3UDH9</accession>
<dbReference type="GO" id="GO:0003700">
    <property type="term" value="F:DNA-binding transcription factor activity"/>
    <property type="evidence" value="ECO:0007669"/>
    <property type="project" value="UniProtKB-UniRule"/>
</dbReference>
<dbReference type="Gene3D" id="3.30.70.1150">
    <property type="entry name" value="ACT-like. Chain A, domain 2"/>
    <property type="match status" value="1"/>
</dbReference>
<dbReference type="Pfam" id="PF08753">
    <property type="entry name" value="NikR_C"/>
    <property type="match status" value="1"/>
</dbReference>